<accession>A0A0C5BT09</accession>
<evidence type="ECO:0000256" key="1">
    <source>
        <dbReference type="SAM" id="MobiDB-lite"/>
    </source>
</evidence>
<feature type="compositionally biased region" description="Basic and acidic residues" evidence="1">
    <location>
        <begin position="56"/>
        <end position="70"/>
    </location>
</feature>
<evidence type="ECO:0000313" key="3">
    <source>
        <dbReference type="Proteomes" id="UP000052979"/>
    </source>
</evidence>
<evidence type="ECO:0000313" key="2">
    <source>
        <dbReference type="EMBL" id="KKM44295.1"/>
    </source>
</evidence>
<gene>
    <name evidence="2" type="ORF">VT73_10360</name>
</gene>
<reference evidence="2 3" key="1">
    <citation type="submission" date="2015-04" db="EMBL/GenBank/DDBJ databases">
        <title>Draft genome sequence of Rathayibacter toxicus strain FH-142 (AKA 70134 or CS 32), a Western Australian isolate.</title>
        <authorList>
            <consortium name="Consortium for Microbial Forensics and Genomics (microFORGE)"/>
            <person name="Knight B.M."/>
            <person name="Roberts D.P."/>
            <person name="Lin D."/>
            <person name="Hari K."/>
            <person name="Fletcher J."/>
            <person name="Melcher U."/>
            <person name="Blagden T."/>
            <person name="Luster D.G."/>
            <person name="Sechler A.J."/>
            <person name="Schneider W.L."/>
            <person name="Winegar R.A."/>
        </authorList>
    </citation>
    <scope>NUCLEOTIDE SEQUENCE [LARGE SCALE GENOMIC DNA]</scope>
    <source>
        <strain evidence="2 3">FH142</strain>
    </source>
</reference>
<organism evidence="2 3">
    <name type="scientific">Rathayibacter toxicus</name>
    <dbReference type="NCBI Taxonomy" id="145458"/>
    <lineage>
        <taxon>Bacteria</taxon>
        <taxon>Bacillati</taxon>
        <taxon>Actinomycetota</taxon>
        <taxon>Actinomycetes</taxon>
        <taxon>Micrococcales</taxon>
        <taxon>Microbacteriaceae</taxon>
        <taxon>Rathayibacter</taxon>
    </lineage>
</organism>
<feature type="region of interest" description="Disordered" evidence="1">
    <location>
        <begin position="1"/>
        <end position="70"/>
    </location>
</feature>
<dbReference type="AlphaFoldDB" id="A0A0C5BT09"/>
<name>A0A0C5BT09_9MICO</name>
<dbReference type="EMBL" id="LBFI01000057">
    <property type="protein sequence ID" value="KKM44295.1"/>
    <property type="molecule type" value="Genomic_DNA"/>
</dbReference>
<keyword evidence="3" id="KW-1185">Reference proteome</keyword>
<proteinExistence type="predicted"/>
<sequence>MRARLHLDARRTSHGRQSRRTHIRGRHRPARGHARRVHPRRAPHRAACPAPPSVSKDGRRSRGEHRQPHA</sequence>
<comment type="caution">
    <text evidence="2">The sequence shown here is derived from an EMBL/GenBank/DDBJ whole genome shotgun (WGS) entry which is preliminary data.</text>
</comment>
<dbReference type="KEGG" id="rtx:TI83_07415"/>
<protein>
    <submittedName>
        <fullName evidence="2">Uncharacterized protein</fullName>
    </submittedName>
</protein>
<dbReference type="Proteomes" id="UP000052979">
    <property type="component" value="Unassembled WGS sequence"/>
</dbReference>
<feature type="compositionally biased region" description="Basic residues" evidence="1">
    <location>
        <begin position="12"/>
        <end position="44"/>
    </location>
</feature>
<feature type="compositionally biased region" description="Basic and acidic residues" evidence="1">
    <location>
        <begin position="1"/>
        <end position="11"/>
    </location>
</feature>